<reference evidence="13" key="1">
    <citation type="submission" date="2016-10" db="EMBL/GenBank/DDBJ databases">
        <authorList>
            <person name="Varghese N."/>
        </authorList>
    </citation>
    <scope>NUCLEOTIDE SEQUENCE [LARGE SCALE GENOMIC DNA]</scope>
    <source>
        <strain evidence="13">HL 19</strain>
    </source>
</reference>
<comment type="catalytic activity">
    <reaction evidence="9 10">
        <text>L-glutamyl-tRNA(Gln) + L-glutamine + ATP + H2O = L-glutaminyl-tRNA(Gln) + L-glutamate + ADP + phosphate + H(+)</text>
        <dbReference type="Rhea" id="RHEA:17521"/>
        <dbReference type="Rhea" id="RHEA-COMP:9681"/>
        <dbReference type="Rhea" id="RHEA-COMP:9684"/>
        <dbReference type="ChEBI" id="CHEBI:15377"/>
        <dbReference type="ChEBI" id="CHEBI:15378"/>
        <dbReference type="ChEBI" id="CHEBI:29985"/>
        <dbReference type="ChEBI" id="CHEBI:30616"/>
        <dbReference type="ChEBI" id="CHEBI:43474"/>
        <dbReference type="ChEBI" id="CHEBI:58359"/>
        <dbReference type="ChEBI" id="CHEBI:78520"/>
        <dbReference type="ChEBI" id="CHEBI:78521"/>
        <dbReference type="ChEBI" id="CHEBI:456216"/>
        <dbReference type="EC" id="6.3.5.7"/>
    </reaction>
</comment>
<keyword evidence="12" id="KW-0808">Transferase</keyword>
<dbReference type="PROSITE" id="PS00571">
    <property type="entry name" value="AMIDASES"/>
    <property type="match status" value="1"/>
</dbReference>
<dbReference type="InterPro" id="IPR004412">
    <property type="entry name" value="GatA"/>
</dbReference>
<dbReference type="HAMAP" id="MF_00120">
    <property type="entry name" value="GatA"/>
    <property type="match status" value="1"/>
</dbReference>
<dbReference type="PANTHER" id="PTHR11895">
    <property type="entry name" value="TRANSAMIDASE"/>
    <property type="match status" value="1"/>
</dbReference>
<keyword evidence="5 10" id="KW-0436">Ligase</keyword>
<evidence type="ECO:0000313" key="13">
    <source>
        <dbReference type="Proteomes" id="UP000183104"/>
    </source>
</evidence>
<dbReference type="PANTHER" id="PTHR11895:SF151">
    <property type="entry name" value="GLUTAMYL-TRNA(GLN) AMIDOTRANSFERASE SUBUNIT A"/>
    <property type="match status" value="1"/>
</dbReference>
<comment type="function">
    <text evidence="10">Allows the formation of correctly charged Gln-tRNA(Gln) through the transamidation of misacylated Glu-tRNA(Gln) in organisms which lack glutaminyl-tRNA synthetase. The reaction takes place in the presence of glutamine and ATP through an activated gamma-phospho-Glu-tRNA(Gln).</text>
</comment>
<comment type="subunit">
    <text evidence="2 10">Heterotrimer of A, B and C subunits.</text>
</comment>
<evidence type="ECO:0000256" key="10">
    <source>
        <dbReference type="HAMAP-Rule" id="MF_00120"/>
    </source>
</evidence>
<feature type="active site" description="Charge relay system" evidence="10">
    <location>
        <position position="152"/>
    </location>
</feature>
<dbReference type="InterPro" id="IPR023631">
    <property type="entry name" value="Amidase_dom"/>
</dbReference>
<protein>
    <recommendedName>
        <fullName evidence="4 10">Glutamyl-tRNA(Gln) amidotransferase subunit A</fullName>
        <shortName evidence="10">Glu-ADT subunit A</shortName>
        <ecNumber evidence="3 10">6.3.5.7</ecNumber>
    </recommendedName>
</protein>
<keyword evidence="13" id="KW-1185">Reference proteome</keyword>
<evidence type="ECO:0000256" key="5">
    <source>
        <dbReference type="ARBA" id="ARBA00022598"/>
    </source>
</evidence>
<feature type="domain" description="Amidase" evidence="11">
    <location>
        <begin position="23"/>
        <end position="465"/>
    </location>
</feature>
<name>A0A1G5G9S0_9GAMM</name>
<evidence type="ECO:0000256" key="9">
    <source>
        <dbReference type="ARBA" id="ARBA00047407"/>
    </source>
</evidence>
<feature type="active site" description="Acyl-ester intermediate" evidence="10">
    <location>
        <position position="176"/>
    </location>
</feature>
<sequence length="485" mass="52298">MVRELTLSRIRQGLREKEFSSREVTQAYLDRIEELDPRLNSFTQSFREAAMAAADAADERIARGEARPLEGVPIAHKDLLATVEGRTTCASKMLEDYRSPFDATVVERLAAAGAVVVGKTNLDEFAMGSSNETSYFGPVRNPWNTETVPGGSSGGSGAAVAARLCAGATGTDTGGSIRQPAALCGVTGLKPTYGRCSRYGLVAFASSLDQPGPMAPTAEDCAHMLGAMAGHDERDSTSVDRPVDDYPGALEGDLSGKVIGVPAEFFTEGLAPDVERAVRAALDQYRELGAEVREIHLPHYPYAIPTYQVISAAEASSNLARFDGVRYTHRTVEPENLVDMYESTRAEGFGAEVQRRIMVGTFVLSAGYYDAYYLKAQKVRTRIRDDFAKAFEEVDLIAGPTSPTAAFGIGEKAADPIAMYLSDLYTTAANLAGVPGISFPCGFSEGGLPVGMHLMANFFREDLLLNAAHRYQQATDWHTRIPEGF</sequence>
<dbReference type="Gene3D" id="3.90.1300.10">
    <property type="entry name" value="Amidase signature (AS) domain"/>
    <property type="match status" value="1"/>
</dbReference>
<evidence type="ECO:0000313" key="12">
    <source>
        <dbReference type="EMBL" id="SCY48302.1"/>
    </source>
</evidence>
<keyword evidence="7 10" id="KW-0067">ATP-binding</keyword>
<evidence type="ECO:0000256" key="3">
    <source>
        <dbReference type="ARBA" id="ARBA00012739"/>
    </source>
</evidence>
<evidence type="ECO:0000256" key="7">
    <source>
        <dbReference type="ARBA" id="ARBA00022840"/>
    </source>
</evidence>
<dbReference type="InterPro" id="IPR036928">
    <property type="entry name" value="AS_sf"/>
</dbReference>
<evidence type="ECO:0000256" key="1">
    <source>
        <dbReference type="ARBA" id="ARBA00008069"/>
    </source>
</evidence>
<dbReference type="InterPro" id="IPR000120">
    <property type="entry name" value="Amidase"/>
</dbReference>
<dbReference type="InterPro" id="IPR020556">
    <property type="entry name" value="Amidase_CS"/>
</dbReference>
<organism evidence="12 13">
    <name type="scientific">Thiohalorhabdus denitrificans</name>
    <dbReference type="NCBI Taxonomy" id="381306"/>
    <lineage>
        <taxon>Bacteria</taxon>
        <taxon>Pseudomonadati</taxon>
        <taxon>Pseudomonadota</taxon>
        <taxon>Gammaproteobacteria</taxon>
        <taxon>Thiohalorhabdales</taxon>
        <taxon>Thiohalorhabdaceae</taxon>
        <taxon>Thiohalorhabdus</taxon>
    </lineage>
</organism>
<dbReference type="GO" id="GO:0005524">
    <property type="term" value="F:ATP binding"/>
    <property type="evidence" value="ECO:0007669"/>
    <property type="project" value="UniProtKB-KW"/>
</dbReference>
<dbReference type="OrthoDB" id="9811471at2"/>
<dbReference type="Pfam" id="PF01425">
    <property type="entry name" value="Amidase"/>
    <property type="match status" value="1"/>
</dbReference>
<evidence type="ECO:0000256" key="6">
    <source>
        <dbReference type="ARBA" id="ARBA00022741"/>
    </source>
</evidence>
<dbReference type="GO" id="GO:0016740">
    <property type="term" value="F:transferase activity"/>
    <property type="evidence" value="ECO:0007669"/>
    <property type="project" value="UniProtKB-KW"/>
</dbReference>
<evidence type="ECO:0000256" key="4">
    <source>
        <dbReference type="ARBA" id="ARBA00014428"/>
    </source>
</evidence>
<dbReference type="RefSeq" id="WP_143004147.1">
    <property type="nucleotide sequence ID" value="NZ_FMUN01000006.1"/>
</dbReference>
<evidence type="ECO:0000256" key="8">
    <source>
        <dbReference type="ARBA" id="ARBA00022917"/>
    </source>
</evidence>
<dbReference type="SUPFAM" id="SSF75304">
    <property type="entry name" value="Amidase signature (AS) enzymes"/>
    <property type="match status" value="1"/>
</dbReference>
<evidence type="ECO:0000256" key="2">
    <source>
        <dbReference type="ARBA" id="ARBA00011123"/>
    </source>
</evidence>
<keyword evidence="6 10" id="KW-0547">Nucleotide-binding</keyword>
<dbReference type="AlphaFoldDB" id="A0A1G5G9S0"/>
<dbReference type="GO" id="GO:0050567">
    <property type="term" value="F:glutaminyl-tRNA synthase (glutamine-hydrolyzing) activity"/>
    <property type="evidence" value="ECO:0007669"/>
    <property type="project" value="UniProtKB-UniRule"/>
</dbReference>
<dbReference type="GO" id="GO:0006412">
    <property type="term" value="P:translation"/>
    <property type="evidence" value="ECO:0007669"/>
    <property type="project" value="UniProtKB-UniRule"/>
</dbReference>
<dbReference type="Proteomes" id="UP000183104">
    <property type="component" value="Unassembled WGS sequence"/>
</dbReference>
<dbReference type="NCBIfam" id="TIGR00132">
    <property type="entry name" value="gatA"/>
    <property type="match status" value="1"/>
</dbReference>
<feature type="active site" description="Charge relay system" evidence="10">
    <location>
        <position position="77"/>
    </location>
</feature>
<keyword evidence="8 10" id="KW-0648">Protein biosynthesis</keyword>
<comment type="similarity">
    <text evidence="1 10">Belongs to the amidase family. GatA subfamily.</text>
</comment>
<dbReference type="EC" id="6.3.5.7" evidence="3 10"/>
<dbReference type="EMBL" id="FMUN01000006">
    <property type="protein sequence ID" value="SCY48302.1"/>
    <property type="molecule type" value="Genomic_DNA"/>
</dbReference>
<accession>A0A1G5G9S0</accession>
<dbReference type="GO" id="GO:0030956">
    <property type="term" value="C:glutamyl-tRNA(Gln) amidotransferase complex"/>
    <property type="evidence" value="ECO:0007669"/>
    <property type="project" value="InterPro"/>
</dbReference>
<gene>
    <name evidence="10" type="primary">gatA</name>
    <name evidence="12" type="ORF">SAMN05661077_2250</name>
</gene>
<evidence type="ECO:0000259" key="11">
    <source>
        <dbReference type="Pfam" id="PF01425"/>
    </source>
</evidence>
<proteinExistence type="inferred from homology"/>
<dbReference type="STRING" id="381306.AN478_05640"/>